<dbReference type="GO" id="GO:0032259">
    <property type="term" value="P:methylation"/>
    <property type="evidence" value="ECO:0007669"/>
    <property type="project" value="UniProtKB-KW"/>
</dbReference>
<name>A0AAE4U9G9_9ACTN</name>
<feature type="compositionally biased region" description="Polar residues" evidence="2">
    <location>
        <begin position="1"/>
        <end position="10"/>
    </location>
</feature>
<gene>
    <name evidence="4" type="ORF">R3Q15_16490</name>
</gene>
<dbReference type="Gene3D" id="1.10.10.10">
    <property type="entry name" value="Winged helix-like DNA-binding domain superfamily/Winged helix DNA-binding domain"/>
    <property type="match status" value="1"/>
</dbReference>
<dbReference type="PANTHER" id="PTHR10815">
    <property type="entry name" value="METHYLATED-DNA--PROTEIN-CYSTEINE METHYLTRANSFERASE"/>
    <property type="match status" value="1"/>
</dbReference>
<dbReference type="Proteomes" id="UP001185922">
    <property type="component" value="Unassembled WGS sequence"/>
</dbReference>
<dbReference type="CDD" id="cd06445">
    <property type="entry name" value="ATase"/>
    <property type="match status" value="1"/>
</dbReference>
<keyword evidence="4" id="KW-0808">Transferase</keyword>
<dbReference type="EC" id="2.1.1.63" evidence="4"/>
<keyword evidence="4" id="KW-0489">Methyltransferase</keyword>
<organism evidence="4 5">
    <name type="scientific">Gordonia amicalis</name>
    <dbReference type="NCBI Taxonomy" id="89053"/>
    <lineage>
        <taxon>Bacteria</taxon>
        <taxon>Bacillati</taxon>
        <taxon>Actinomycetota</taxon>
        <taxon>Actinomycetes</taxon>
        <taxon>Mycobacteriales</taxon>
        <taxon>Gordoniaceae</taxon>
        <taxon>Gordonia</taxon>
    </lineage>
</organism>
<comment type="caution">
    <text evidence="4">The sequence shown here is derived from an EMBL/GenBank/DDBJ whole genome shotgun (WGS) entry which is preliminary data.</text>
</comment>
<evidence type="ECO:0000313" key="4">
    <source>
        <dbReference type="EMBL" id="MDV6313471.1"/>
    </source>
</evidence>
<dbReference type="Pfam" id="PF01035">
    <property type="entry name" value="DNA_binding_1"/>
    <property type="match status" value="1"/>
</dbReference>
<protein>
    <submittedName>
        <fullName evidence="4">Methylated-DNA--[protein]-cysteine S-methyltransferase</fullName>
        <ecNumber evidence="4">2.1.1.63</ecNumber>
    </submittedName>
</protein>
<proteinExistence type="predicted"/>
<dbReference type="NCBIfam" id="TIGR00589">
    <property type="entry name" value="ogt"/>
    <property type="match status" value="1"/>
</dbReference>
<dbReference type="RefSeq" id="WP_006435916.1">
    <property type="nucleotide sequence ID" value="NZ_CP091855.1"/>
</dbReference>
<keyword evidence="1" id="KW-0227">DNA damage</keyword>
<evidence type="ECO:0000256" key="1">
    <source>
        <dbReference type="ARBA" id="ARBA00022763"/>
    </source>
</evidence>
<evidence type="ECO:0000256" key="2">
    <source>
        <dbReference type="SAM" id="MobiDB-lite"/>
    </source>
</evidence>
<reference evidence="4" key="1">
    <citation type="submission" date="2023-10" db="EMBL/GenBank/DDBJ databases">
        <title>Development of a sustainable strategy for remediation of hydrocarbon-contaminated territories based on the waste exchange concept.</title>
        <authorList>
            <person name="Krivoruchko A."/>
        </authorList>
    </citation>
    <scope>NUCLEOTIDE SEQUENCE</scope>
    <source>
        <strain evidence="4">IEGM 1279</strain>
    </source>
</reference>
<feature type="region of interest" description="Disordered" evidence="2">
    <location>
        <begin position="1"/>
        <end position="25"/>
    </location>
</feature>
<dbReference type="GO" id="GO:0003908">
    <property type="term" value="F:methylated-DNA-[protein]-cysteine S-methyltransferase activity"/>
    <property type="evidence" value="ECO:0007669"/>
    <property type="project" value="UniProtKB-EC"/>
</dbReference>
<evidence type="ECO:0000259" key="3">
    <source>
        <dbReference type="Pfam" id="PF01035"/>
    </source>
</evidence>
<dbReference type="InterPro" id="IPR014048">
    <property type="entry name" value="MethylDNA_cys_MeTrfase_DNA-bd"/>
</dbReference>
<accession>A0AAE4U9G9</accession>
<dbReference type="GO" id="GO:0006281">
    <property type="term" value="P:DNA repair"/>
    <property type="evidence" value="ECO:0007669"/>
    <property type="project" value="InterPro"/>
</dbReference>
<dbReference type="PANTHER" id="PTHR10815:SF13">
    <property type="entry name" value="METHYLATED-DNA--PROTEIN-CYSTEINE METHYLTRANSFERASE"/>
    <property type="match status" value="1"/>
</dbReference>
<sequence>MPAPSPTVTDGPTAHTTAADDPVTPGTATAAGYATLDTPNGPFTVIADDSERVLASGWTDDPAYLSALIHRSLRPESLQRSVTLGRLTDAVSAYYAGEVDAPSRVEVVQLSGGTFLNKAWDALRLVEPGRPVTYTEFAERAGEPAAIRAAATACARNAAALFVPCHRVKRSDGTLGGFRYGLDIKRWLLDFEAPAED</sequence>
<dbReference type="GeneID" id="77173904"/>
<dbReference type="SUPFAM" id="SSF46767">
    <property type="entry name" value="Methylated DNA-protein cysteine methyltransferase, C-terminal domain"/>
    <property type="match status" value="1"/>
</dbReference>
<evidence type="ECO:0000313" key="5">
    <source>
        <dbReference type="Proteomes" id="UP001185922"/>
    </source>
</evidence>
<feature type="compositionally biased region" description="Low complexity" evidence="2">
    <location>
        <begin position="16"/>
        <end position="25"/>
    </location>
</feature>
<dbReference type="AlphaFoldDB" id="A0AAE4U9G9"/>
<dbReference type="EMBL" id="JAWLKH010000019">
    <property type="protein sequence ID" value="MDV6313471.1"/>
    <property type="molecule type" value="Genomic_DNA"/>
</dbReference>
<dbReference type="InterPro" id="IPR036217">
    <property type="entry name" value="MethylDNA_cys_MeTrfase_DNAb"/>
</dbReference>
<feature type="domain" description="Methylated-DNA-[protein]-cysteine S-methyltransferase DNA binding" evidence="3">
    <location>
        <begin position="115"/>
        <end position="193"/>
    </location>
</feature>
<dbReference type="InterPro" id="IPR036388">
    <property type="entry name" value="WH-like_DNA-bd_sf"/>
</dbReference>